<dbReference type="Pfam" id="PF13641">
    <property type="entry name" value="Glyco_tranf_2_3"/>
    <property type="match status" value="1"/>
</dbReference>
<accession>A0A1I5Z4C4</accession>
<dbReference type="SUPFAM" id="SSF53448">
    <property type="entry name" value="Nucleotide-diphospho-sugar transferases"/>
    <property type="match status" value="1"/>
</dbReference>
<name>A0A1I5Z4C4_9BACI</name>
<keyword evidence="4" id="KW-0812">Transmembrane</keyword>
<sequence>MQPNLSPIKPSFKPRNNRFYVTVTTKFWVSHALAIGWTIFALYLSLPWLRDLSSIVSLPLAILIIGGIAYVPGYMNAFLIASLLLDRQPVLRDQYPSDSVTMLIAAYNEEKSIFNTLQYVANQDYLGKIHIIVINNNSTDHTDQEIIRAKKELNLDITLLHEYKPGKFHALNKGLQHVMTPYVITLDADTLLHPSSIRYLVSRIKNSPSNVSAVAGSMLVRNSRETIWTRIQEWDYFLGIASIKRLQGLYQGTLVAQGAFSLYKTECVREVQGWPDAIGEDIVLTWRLLHNQWKVYFEPLAVAFTDAPPTLSHFVKQRSRWARGMIEGLIEIKPWNQPQLYTKYLTGINFMMPYLDFVYTFCWIPGLILAFFGFYWIVGPLTLLVLPLTIISYSLLYTYQRNYVFKNLGLKVRRNTLGFILFVLCYQMIMSPVSVWGYLQEMFKLKRVWK</sequence>
<feature type="transmembrane region" description="Helical" evidence="4">
    <location>
        <begin position="58"/>
        <end position="85"/>
    </location>
</feature>
<comment type="caution">
    <text evidence="5">The sequence shown here is derived from an EMBL/GenBank/DDBJ whole genome shotgun (WGS) entry which is preliminary data.</text>
</comment>
<evidence type="ECO:0000313" key="6">
    <source>
        <dbReference type="Proteomes" id="UP000182762"/>
    </source>
</evidence>
<feature type="transmembrane region" description="Helical" evidence="4">
    <location>
        <begin position="357"/>
        <end position="377"/>
    </location>
</feature>
<dbReference type="Gene3D" id="3.90.550.10">
    <property type="entry name" value="Spore Coat Polysaccharide Biosynthesis Protein SpsA, Chain A"/>
    <property type="match status" value="1"/>
</dbReference>
<dbReference type="GeneID" id="93710484"/>
<protein>
    <submittedName>
        <fullName evidence="5">Biofilm PGA synthesis N-glycosyltransferase PgaC</fullName>
    </submittedName>
</protein>
<gene>
    <name evidence="5" type="ORF">SAMN02745910_01795</name>
</gene>
<dbReference type="Proteomes" id="UP000182762">
    <property type="component" value="Unassembled WGS sequence"/>
</dbReference>
<keyword evidence="3" id="KW-0808">Transferase</keyword>
<dbReference type="RefSeq" id="WP_061805012.1">
    <property type="nucleotide sequence ID" value="NZ_FOXX01000003.1"/>
</dbReference>
<dbReference type="PANTHER" id="PTHR43630:SF1">
    <property type="entry name" value="POLY-BETA-1,6-N-ACETYL-D-GLUCOSAMINE SYNTHASE"/>
    <property type="match status" value="1"/>
</dbReference>
<feature type="transmembrane region" description="Helical" evidence="4">
    <location>
        <begin position="20"/>
        <end position="46"/>
    </location>
</feature>
<evidence type="ECO:0000313" key="5">
    <source>
        <dbReference type="EMBL" id="SFQ50967.1"/>
    </source>
</evidence>
<keyword evidence="4" id="KW-1133">Transmembrane helix</keyword>
<keyword evidence="2" id="KW-0328">Glycosyltransferase</keyword>
<dbReference type="EMBL" id="FOXX01000003">
    <property type="protein sequence ID" value="SFQ50967.1"/>
    <property type="molecule type" value="Genomic_DNA"/>
</dbReference>
<comment type="similarity">
    <text evidence="1">Belongs to the glycosyltransferase 2 family.</text>
</comment>
<organism evidence="5 6">
    <name type="scientific">Priestia endophytica DSM 13796</name>
    <dbReference type="NCBI Taxonomy" id="1121089"/>
    <lineage>
        <taxon>Bacteria</taxon>
        <taxon>Bacillati</taxon>
        <taxon>Bacillota</taxon>
        <taxon>Bacilli</taxon>
        <taxon>Bacillales</taxon>
        <taxon>Bacillaceae</taxon>
        <taxon>Priestia</taxon>
    </lineage>
</organism>
<evidence type="ECO:0000256" key="1">
    <source>
        <dbReference type="ARBA" id="ARBA00006739"/>
    </source>
</evidence>
<dbReference type="PANTHER" id="PTHR43630">
    <property type="entry name" value="POLY-BETA-1,6-N-ACETYL-D-GLUCOSAMINE SYNTHASE"/>
    <property type="match status" value="1"/>
</dbReference>
<evidence type="ECO:0000256" key="2">
    <source>
        <dbReference type="ARBA" id="ARBA00022676"/>
    </source>
</evidence>
<reference evidence="5 6" key="1">
    <citation type="submission" date="2016-10" db="EMBL/GenBank/DDBJ databases">
        <authorList>
            <person name="Varghese N."/>
            <person name="Submissions S."/>
        </authorList>
    </citation>
    <scope>NUCLEOTIDE SEQUENCE [LARGE SCALE GENOMIC DNA]</scope>
    <source>
        <strain evidence="5 6">DSM 13796</strain>
    </source>
</reference>
<evidence type="ECO:0000256" key="3">
    <source>
        <dbReference type="ARBA" id="ARBA00022679"/>
    </source>
</evidence>
<feature type="transmembrane region" description="Helical" evidence="4">
    <location>
        <begin position="383"/>
        <end position="399"/>
    </location>
</feature>
<feature type="transmembrane region" description="Helical" evidence="4">
    <location>
        <begin position="419"/>
        <end position="439"/>
    </location>
</feature>
<evidence type="ECO:0000256" key="4">
    <source>
        <dbReference type="SAM" id="Phobius"/>
    </source>
</evidence>
<proteinExistence type="inferred from homology"/>
<dbReference type="CDD" id="cd06423">
    <property type="entry name" value="CESA_like"/>
    <property type="match status" value="1"/>
</dbReference>
<keyword evidence="4" id="KW-0472">Membrane</keyword>
<dbReference type="InterPro" id="IPR029044">
    <property type="entry name" value="Nucleotide-diphossugar_trans"/>
</dbReference>
<keyword evidence="6" id="KW-1185">Reference proteome</keyword>